<evidence type="ECO:0000313" key="2">
    <source>
        <dbReference type="Proteomes" id="UP001139887"/>
    </source>
</evidence>
<accession>A0A9W8IGA3</accession>
<sequence>MPAFSTNLTHLEINMNSKLHGSALLAHSKTLVDLTLYGPKDTSNWAPFMADSSQRIRFSNLKTLHLNYEQLAAPASANAADSSEQMSPPTLEFPMLEHLTYQNRTRSVPFFNIAQLPPKLKSLCIRGDYNTLKYIAGIDLPQTNALTISYIQSNEYKAASELINQIFAKNPSEHLGFLCDTRSIKLNLLDICCPKLNRIRVAAPTGFYSIIEAIDKHPRLASLAFENVVPGDCSQRLTNELLTNKEGLPPFTARVVSLSLGYRELDYPQDTMLLFAKYLLLRLTYLQRVCLRNLPSSLFTEFIKTNKNRYPHLENVVWVGN</sequence>
<dbReference type="EMBL" id="JANBUW010000011">
    <property type="protein sequence ID" value="KAJ2851568.1"/>
    <property type="molecule type" value="Genomic_DNA"/>
</dbReference>
<keyword evidence="2" id="KW-1185">Reference proteome</keyword>
<dbReference type="AlphaFoldDB" id="A0A9W8IGA3"/>
<organism evidence="1 2">
    <name type="scientific">Coemansia brasiliensis</name>
    <dbReference type="NCBI Taxonomy" id="2650707"/>
    <lineage>
        <taxon>Eukaryota</taxon>
        <taxon>Fungi</taxon>
        <taxon>Fungi incertae sedis</taxon>
        <taxon>Zoopagomycota</taxon>
        <taxon>Kickxellomycotina</taxon>
        <taxon>Kickxellomycetes</taxon>
        <taxon>Kickxellales</taxon>
        <taxon>Kickxellaceae</taxon>
        <taxon>Coemansia</taxon>
    </lineage>
</organism>
<dbReference type="Proteomes" id="UP001139887">
    <property type="component" value="Unassembled WGS sequence"/>
</dbReference>
<proteinExistence type="predicted"/>
<comment type="caution">
    <text evidence="1">The sequence shown here is derived from an EMBL/GenBank/DDBJ whole genome shotgun (WGS) entry which is preliminary data.</text>
</comment>
<name>A0A9W8IGA3_9FUNG</name>
<dbReference type="InterPro" id="IPR032675">
    <property type="entry name" value="LRR_dom_sf"/>
</dbReference>
<dbReference type="OrthoDB" id="5559863at2759"/>
<reference evidence="1" key="1">
    <citation type="submission" date="2022-07" db="EMBL/GenBank/DDBJ databases">
        <title>Phylogenomic reconstructions and comparative analyses of Kickxellomycotina fungi.</title>
        <authorList>
            <person name="Reynolds N.K."/>
            <person name="Stajich J.E."/>
            <person name="Barry K."/>
            <person name="Grigoriev I.V."/>
            <person name="Crous P."/>
            <person name="Smith M.E."/>
        </authorList>
    </citation>
    <scope>NUCLEOTIDE SEQUENCE</scope>
    <source>
        <strain evidence="1">NRRL 1566</strain>
    </source>
</reference>
<dbReference type="Gene3D" id="3.80.10.10">
    <property type="entry name" value="Ribonuclease Inhibitor"/>
    <property type="match status" value="1"/>
</dbReference>
<gene>
    <name evidence="1" type="ORF">IWW36_001052</name>
</gene>
<evidence type="ECO:0000313" key="1">
    <source>
        <dbReference type="EMBL" id="KAJ2851568.1"/>
    </source>
</evidence>
<protein>
    <submittedName>
        <fullName evidence="1">Uncharacterized protein</fullName>
    </submittedName>
</protein>